<evidence type="ECO:0000313" key="4">
    <source>
        <dbReference type="EMBL" id="KAF2275932.1"/>
    </source>
</evidence>
<evidence type="ECO:0000313" key="5">
    <source>
        <dbReference type="Proteomes" id="UP000800097"/>
    </source>
</evidence>
<feature type="compositionally biased region" description="Low complexity" evidence="3">
    <location>
        <begin position="130"/>
        <end position="141"/>
    </location>
</feature>
<sequence>MAAEEKGSEKKGLLLRLDELLEEYLNTLDRYQKAQEQLSDYFSKGFLSLAQANFANQSRTRYGQDYYDQRMQAIRTVHITDDPWGSFAVSSSTPRPSSVSTSNRQESDEASKMQPDVSEEKSESAPQGKAAPDSSDSASSDNLAESKEPGETPKPEKRTPSDPLRWFGILVPSALRSSQSSFISAVEGPIPEIATLINSIRKQEIEIGRLRKQIRKL</sequence>
<dbReference type="GO" id="GO:0070072">
    <property type="term" value="P:vacuolar proton-transporting V-type ATPase complex assembly"/>
    <property type="evidence" value="ECO:0007669"/>
    <property type="project" value="InterPro"/>
</dbReference>
<dbReference type="OrthoDB" id="408631at2759"/>
<feature type="coiled-coil region" evidence="2">
    <location>
        <begin position="3"/>
        <end position="41"/>
    </location>
</feature>
<accession>A0A6A6JHP2</accession>
<evidence type="ECO:0000256" key="1">
    <source>
        <dbReference type="ARBA" id="ARBA00093634"/>
    </source>
</evidence>
<dbReference type="PANTHER" id="PTHR31996:SF2">
    <property type="entry name" value="COILED-COIL DOMAIN-CONTAINING PROTEIN 115"/>
    <property type="match status" value="1"/>
</dbReference>
<dbReference type="GeneID" id="54553478"/>
<organism evidence="4 5">
    <name type="scientific">Westerdykella ornata</name>
    <dbReference type="NCBI Taxonomy" id="318751"/>
    <lineage>
        <taxon>Eukaryota</taxon>
        <taxon>Fungi</taxon>
        <taxon>Dikarya</taxon>
        <taxon>Ascomycota</taxon>
        <taxon>Pezizomycotina</taxon>
        <taxon>Dothideomycetes</taxon>
        <taxon>Pleosporomycetidae</taxon>
        <taxon>Pleosporales</taxon>
        <taxon>Sporormiaceae</taxon>
        <taxon>Westerdykella</taxon>
    </lineage>
</organism>
<dbReference type="AlphaFoldDB" id="A0A6A6JHP2"/>
<feature type="compositionally biased region" description="Basic and acidic residues" evidence="3">
    <location>
        <begin position="144"/>
        <end position="160"/>
    </location>
</feature>
<dbReference type="Pfam" id="PF21730">
    <property type="entry name" value="Vma22_CCDC115"/>
    <property type="match status" value="1"/>
</dbReference>
<proteinExistence type="predicted"/>
<name>A0A6A6JHP2_WESOR</name>
<gene>
    <name evidence="4" type="ORF">EI97DRAFT_450721</name>
</gene>
<feature type="compositionally biased region" description="Low complexity" evidence="3">
    <location>
        <begin position="89"/>
        <end position="102"/>
    </location>
</feature>
<keyword evidence="5" id="KW-1185">Reference proteome</keyword>
<evidence type="ECO:0000256" key="3">
    <source>
        <dbReference type="SAM" id="MobiDB-lite"/>
    </source>
</evidence>
<dbReference type="EMBL" id="ML986495">
    <property type="protein sequence ID" value="KAF2275932.1"/>
    <property type="molecule type" value="Genomic_DNA"/>
</dbReference>
<protein>
    <recommendedName>
        <fullName evidence="1">Vacuolar ATPase assembly protein VMA22</fullName>
    </recommendedName>
</protein>
<dbReference type="InterPro" id="IPR040357">
    <property type="entry name" value="Vma22/CCDC115"/>
</dbReference>
<dbReference type="PANTHER" id="PTHR31996">
    <property type="entry name" value="COILED-COIL DOMAIN-CONTAINING PROTEIN 115"/>
    <property type="match status" value="1"/>
</dbReference>
<dbReference type="RefSeq" id="XP_033653471.1">
    <property type="nucleotide sequence ID" value="XM_033800303.1"/>
</dbReference>
<dbReference type="GO" id="GO:0051082">
    <property type="term" value="F:unfolded protein binding"/>
    <property type="evidence" value="ECO:0007669"/>
    <property type="project" value="TreeGrafter"/>
</dbReference>
<reference evidence="4" key="1">
    <citation type="journal article" date="2020" name="Stud. Mycol.">
        <title>101 Dothideomycetes genomes: a test case for predicting lifestyles and emergence of pathogens.</title>
        <authorList>
            <person name="Haridas S."/>
            <person name="Albert R."/>
            <person name="Binder M."/>
            <person name="Bloem J."/>
            <person name="Labutti K."/>
            <person name="Salamov A."/>
            <person name="Andreopoulos B."/>
            <person name="Baker S."/>
            <person name="Barry K."/>
            <person name="Bills G."/>
            <person name="Bluhm B."/>
            <person name="Cannon C."/>
            <person name="Castanera R."/>
            <person name="Culley D."/>
            <person name="Daum C."/>
            <person name="Ezra D."/>
            <person name="Gonzalez J."/>
            <person name="Henrissat B."/>
            <person name="Kuo A."/>
            <person name="Liang C."/>
            <person name="Lipzen A."/>
            <person name="Lutzoni F."/>
            <person name="Magnuson J."/>
            <person name="Mondo S."/>
            <person name="Nolan M."/>
            <person name="Ohm R."/>
            <person name="Pangilinan J."/>
            <person name="Park H.-J."/>
            <person name="Ramirez L."/>
            <person name="Alfaro M."/>
            <person name="Sun H."/>
            <person name="Tritt A."/>
            <person name="Yoshinaga Y."/>
            <person name="Zwiers L.-H."/>
            <person name="Turgeon B."/>
            <person name="Goodwin S."/>
            <person name="Spatafora J."/>
            <person name="Crous P."/>
            <person name="Grigoriev I."/>
        </authorList>
    </citation>
    <scope>NUCLEOTIDE SEQUENCE</scope>
    <source>
        <strain evidence="4">CBS 379.55</strain>
    </source>
</reference>
<evidence type="ECO:0000256" key="2">
    <source>
        <dbReference type="SAM" id="Coils"/>
    </source>
</evidence>
<feature type="region of interest" description="Disordered" evidence="3">
    <location>
        <begin position="88"/>
        <end position="164"/>
    </location>
</feature>
<keyword evidence="2" id="KW-0175">Coiled coil</keyword>
<dbReference type="Proteomes" id="UP000800097">
    <property type="component" value="Unassembled WGS sequence"/>
</dbReference>
<dbReference type="GO" id="GO:1990871">
    <property type="term" value="C:Vma12-Vma22 assembly complex"/>
    <property type="evidence" value="ECO:0007669"/>
    <property type="project" value="TreeGrafter"/>
</dbReference>